<sequence>MTWLEELGVRDFLAHHSTLRIIQLSDDFVELEGTYELYAQFENGQIIDDVIDLKIVIPSRYPNDVPTVYETSNKFPRTPDFHTYKDGSLCLTSEVRLRMACFDNSKFEGFFASIVEPCLFSIAYKVKFGSAPFGELEHGEDGLIDDYEKLFGVKGKEPVMLTLKALGFRYRDANKLRCPCNCGLRLGRCSLRFRLKPMRRLIKRRWYREHLTNNFTPIPKKEAPVKFRKKTLGRKYVGE</sequence>
<dbReference type="EMBL" id="JAOWKX010000001">
    <property type="protein sequence ID" value="MCV2883433.1"/>
    <property type="molecule type" value="Genomic_DNA"/>
</dbReference>
<proteinExistence type="predicted"/>
<protein>
    <recommendedName>
        <fullName evidence="3">UBC core domain-containing protein</fullName>
    </recommendedName>
</protein>
<dbReference type="SUPFAM" id="SSF54495">
    <property type="entry name" value="UBC-like"/>
    <property type="match status" value="1"/>
</dbReference>
<dbReference type="RefSeq" id="WP_263710633.1">
    <property type="nucleotide sequence ID" value="NZ_JAOWKX010000001.1"/>
</dbReference>
<gene>
    <name evidence="1" type="ORF">OE749_01815</name>
</gene>
<organism evidence="1 2">
    <name type="scientific">Fluctibacter corallii</name>
    <dbReference type="NCBI Taxonomy" id="2984329"/>
    <lineage>
        <taxon>Bacteria</taxon>
        <taxon>Pseudomonadati</taxon>
        <taxon>Pseudomonadota</taxon>
        <taxon>Gammaproteobacteria</taxon>
        <taxon>Alteromonadales</taxon>
        <taxon>Alteromonadaceae</taxon>
        <taxon>Fluctibacter</taxon>
    </lineage>
</organism>
<reference evidence="1 2" key="1">
    <citation type="submission" date="2022-10" db="EMBL/GenBank/DDBJ databases">
        <title>Aestuariibacter sp. AA17 isolated from Montipora capitata coral fragment.</title>
        <authorList>
            <person name="Emsley S.A."/>
            <person name="Pfannmuller K.M."/>
            <person name="Loughran R.M."/>
            <person name="Shlafstein M."/>
            <person name="Papke E."/>
            <person name="Saw J.H."/>
            <person name="Ushijima B."/>
            <person name="Videau P."/>
        </authorList>
    </citation>
    <scope>NUCLEOTIDE SEQUENCE [LARGE SCALE GENOMIC DNA]</scope>
    <source>
        <strain evidence="1 2">AA17</strain>
    </source>
</reference>
<evidence type="ECO:0000313" key="2">
    <source>
        <dbReference type="Proteomes" id="UP001652504"/>
    </source>
</evidence>
<keyword evidence="2" id="KW-1185">Reference proteome</keyword>
<name>A0ABT3A449_9ALTE</name>
<evidence type="ECO:0008006" key="3">
    <source>
        <dbReference type="Google" id="ProtNLM"/>
    </source>
</evidence>
<comment type="caution">
    <text evidence="1">The sequence shown here is derived from an EMBL/GenBank/DDBJ whole genome shotgun (WGS) entry which is preliminary data.</text>
</comment>
<accession>A0ABT3A449</accession>
<dbReference type="Proteomes" id="UP001652504">
    <property type="component" value="Unassembled WGS sequence"/>
</dbReference>
<evidence type="ECO:0000313" key="1">
    <source>
        <dbReference type="EMBL" id="MCV2883433.1"/>
    </source>
</evidence>
<dbReference type="InterPro" id="IPR016135">
    <property type="entry name" value="UBQ-conjugating_enzyme/RWD"/>
</dbReference>